<dbReference type="PANTHER" id="PTHR21569:SF1">
    <property type="entry name" value="SMALL RIBOSOMAL SUBUNIT PROTEIN US9M"/>
    <property type="match status" value="1"/>
</dbReference>
<evidence type="ECO:0000256" key="2">
    <source>
        <dbReference type="ARBA" id="ARBA00022980"/>
    </source>
</evidence>
<protein>
    <submittedName>
        <fullName evidence="4">Small subunit ribosomal protein S9</fullName>
    </submittedName>
</protein>
<evidence type="ECO:0000313" key="4">
    <source>
        <dbReference type="EMBL" id="KAA3672526.1"/>
    </source>
</evidence>
<comment type="caution">
    <text evidence="4">The sequence shown here is derived from an EMBL/GenBank/DDBJ whole genome shotgun (WGS) entry which is preliminary data.</text>
</comment>
<dbReference type="GO" id="GO:0005763">
    <property type="term" value="C:mitochondrial small ribosomal subunit"/>
    <property type="evidence" value="ECO:0007669"/>
    <property type="project" value="TreeGrafter"/>
</dbReference>
<dbReference type="InterPro" id="IPR020568">
    <property type="entry name" value="Ribosomal_Su5_D2-typ_SF"/>
</dbReference>
<keyword evidence="5" id="KW-1185">Reference proteome</keyword>
<dbReference type="PANTHER" id="PTHR21569">
    <property type="entry name" value="RIBOSOMAL PROTEIN S9"/>
    <property type="match status" value="1"/>
</dbReference>
<organism evidence="4 5">
    <name type="scientific">Paragonimus westermani</name>
    <dbReference type="NCBI Taxonomy" id="34504"/>
    <lineage>
        <taxon>Eukaryota</taxon>
        <taxon>Metazoa</taxon>
        <taxon>Spiralia</taxon>
        <taxon>Lophotrochozoa</taxon>
        <taxon>Platyhelminthes</taxon>
        <taxon>Trematoda</taxon>
        <taxon>Digenea</taxon>
        <taxon>Plagiorchiida</taxon>
        <taxon>Troglotremata</taxon>
        <taxon>Troglotrematidae</taxon>
        <taxon>Paragonimus</taxon>
    </lineage>
</organism>
<evidence type="ECO:0000256" key="1">
    <source>
        <dbReference type="ARBA" id="ARBA00005251"/>
    </source>
</evidence>
<dbReference type="EMBL" id="QNGE01004806">
    <property type="protein sequence ID" value="KAA3672526.1"/>
    <property type="molecule type" value="Genomic_DNA"/>
</dbReference>
<keyword evidence="3" id="KW-0687">Ribonucleoprotein</keyword>
<reference evidence="4 5" key="1">
    <citation type="journal article" date="2019" name="Gigascience">
        <title>Whole-genome sequence of the oriental lung fluke Paragonimus westermani.</title>
        <authorList>
            <person name="Oey H."/>
            <person name="Zakrzewski M."/>
            <person name="Narain K."/>
            <person name="Devi K.R."/>
            <person name="Agatsuma T."/>
            <person name="Nawaratna S."/>
            <person name="Gobert G.N."/>
            <person name="Jones M.K."/>
            <person name="Ragan M.A."/>
            <person name="McManus D.P."/>
            <person name="Krause L."/>
        </authorList>
    </citation>
    <scope>NUCLEOTIDE SEQUENCE [LARGE SCALE GENOMIC DNA]</scope>
    <source>
        <strain evidence="4 5">IND2009</strain>
    </source>
</reference>
<dbReference type="InterPro" id="IPR014721">
    <property type="entry name" value="Ribsml_uS5_D2-typ_fold_subgr"/>
</dbReference>
<keyword evidence="2 4" id="KW-0689">Ribosomal protein</keyword>
<dbReference type="GO" id="GO:0006412">
    <property type="term" value="P:translation"/>
    <property type="evidence" value="ECO:0007669"/>
    <property type="project" value="InterPro"/>
</dbReference>
<name>A0A5J4NAB2_9TREM</name>
<accession>A0A5J4NAB2</accession>
<dbReference type="GO" id="GO:0003723">
    <property type="term" value="F:RNA binding"/>
    <property type="evidence" value="ECO:0007669"/>
    <property type="project" value="TreeGrafter"/>
</dbReference>
<dbReference type="InterPro" id="IPR000754">
    <property type="entry name" value="Ribosomal_uS9"/>
</dbReference>
<sequence>MSVTVEALLEAERKEFECGRKYLAQIMGEDPETFNQDKIDESIKYLFPSALFSPKARPKLKPPEEVFPKKKELQCDSTGRPLHDLFYTRHPNFFGIMHEAVYQLETLKSEHDRVHITRDGNPLKVAVPLVLASTEWFTKAQLEDAISERITDDQFEQWLLLMERIVAHPLAHLAKSFIDRFRIGQTMAGIEEKYPEPEVDPLTKQRFIKSYGQKRHSFAEVTVFLPGSGQLTVNGKRLLEFFPHLGNREQIMFPLQLTRTLGKVDIIAKVTETGTSSPANAIRLAISRCLASLLPENEGKHRLRVAGLLTPDNRYAERKNPGQKKARKKPIWSVKPFNLSFSNCRKPLLLSGCCLRDKRLGKLDNPYPISLSHPSVFT</sequence>
<gene>
    <name evidence="4" type="ORF">DEA37_0002182</name>
</gene>
<proteinExistence type="inferred from homology"/>
<dbReference type="Proteomes" id="UP000324629">
    <property type="component" value="Unassembled WGS sequence"/>
</dbReference>
<evidence type="ECO:0000256" key="3">
    <source>
        <dbReference type="ARBA" id="ARBA00023274"/>
    </source>
</evidence>
<dbReference type="AlphaFoldDB" id="A0A5J4NAB2"/>
<dbReference type="Pfam" id="PF00380">
    <property type="entry name" value="Ribosomal_S9"/>
    <property type="match status" value="1"/>
</dbReference>
<comment type="similarity">
    <text evidence="1">Belongs to the universal ribosomal protein uS9 family.</text>
</comment>
<evidence type="ECO:0000313" key="5">
    <source>
        <dbReference type="Proteomes" id="UP000324629"/>
    </source>
</evidence>
<dbReference type="Gene3D" id="3.30.230.10">
    <property type="match status" value="1"/>
</dbReference>
<dbReference type="GO" id="GO:0003735">
    <property type="term" value="F:structural constituent of ribosome"/>
    <property type="evidence" value="ECO:0007669"/>
    <property type="project" value="InterPro"/>
</dbReference>
<dbReference type="SUPFAM" id="SSF54211">
    <property type="entry name" value="Ribosomal protein S5 domain 2-like"/>
    <property type="match status" value="1"/>
</dbReference>